<dbReference type="Gene3D" id="3.40.250.10">
    <property type="entry name" value="Rhodanese-like domain"/>
    <property type="match status" value="1"/>
</dbReference>
<name>A0A937X9R8_UNCEI</name>
<dbReference type="Pfam" id="PF00581">
    <property type="entry name" value="Rhodanese"/>
    <property type="match status" value="1"/>
</dbReference>
<dbReference type="CDD" id="cd00158">
    <property type="entry name" value="RHOD"/>
    <property type="match status" value="1"/>
</dbReference>
<protein>
    <submittedName>
        <fullName evidence="3">Rhodanese-like domain-containing protein</fullName>
    </submittedName>
</protein>
<keyword evidence="1" id="KW-0732">Signal</keyword>
<dbReference type="InterPro" id="IPR036873">
    <property type="entry name" value="Rhodanese-like_dom_sf"/>
</dbReference>
<feature type="signal peptide" evidence="1">
    <location>
        <begin position="1"/>
        <end position="27"/>
    </location>
</feature>
<feature type="chain" id="PRO_5037206959" evidence="1">
    <location>
        <begin position="28"/>
        <end position="146"/>
    </location>
</feature>
<dbReference type="Proteomes" id="UP000748308">
    <property type="component" value="Unassembled WGS sequence"/>
</dbReference>
<evidence type="ECO:0000313" key="4">
    <source>
        <dbReference type="Proteomes" id="UP000748308"/>
    </source>
</evidence>
<feature type="domain" description="Rhodanese" evidence="2">
    <location>
        <begin position="93"/>
        <end position="143"/>
    </location>
</feature>
<proteinExistence type="predicted"/>
<sequence>MTGTPSRPAPWLIAAAALALMQLAVGCAGPERPIPPEPATYELLSPQAAFQLLQSAPDLEVIDTSETFFLHRIPRALSYRVEEGHFELALTRLDKQAAYLVYGLLGGDSEASAQRMIDAGFEDVSALEGGIVAWLEAHLPFETSFG</sequence>
<dbReference type="SUPFAM" id="SSF52821">
    <property type="entry name" value="Rhodanese/Cell cycle control phosphatase"/>
    <property type="match status" value="1"/>
</dbReference>
<evidence type="ECO:0000256" key="1">
    <source>
        <dbReference type="SAM" id="SignalP"/>
    </source>
</evidence>
<dbReference type="PROSITE" id="PS50206">
    <property type="entry name" value="RHODANESE_3"/>
    <property type="match status" value="1"/>
</dbReference>
<dbReference type="PROSITE" id="PS51257">
    <property type="entry name" value="PROKAR_LIPOPROTEIN"/>
    <property type="match status" value="1"/>
</dbReference>
<reference evidence="3" key="1">
    <citation type="submission" date="2019-03" db="EMBL/GenBank/DDBJ databases">
        <title>Lake Tanganyika Metagenome-Assembled Genomes (MAGs).</title>
        <authorList>
            <person name="Tran P."/>
        </authorList>
    </citation>
    <scope>NUCLEOTIDE SEQUENCE</scope>
    <source>
        <strain evidence="3">M_DeepCast_400m_m2_100</strain>
    </source>
</reference>
<gene>
    <name evidence="3" type="ORF">FJY75_02295</name>
</gene>
<comment type="caution">
    <text evidence="3">The sequence shown here is derived from an EMBL/GenBank/DDBJ whole genome shotgun (WGS) entry which is preliminary data.</text>
</comment>
<dbReference type="AlphaFoldDB" id="A0A937X9R8"/>
<dbReference type="InterPro" id="IPR001763">
    <property type="entry name" value="Rhodanese-like_dom"/>
</dbReference>
<evidence type="ECO:0000313" key="3">
    <source>
        <dbReference type="EMBL" id="MBM3316659.1"/>
    </source>
</evidence>
<dbReference type="EMBL" id="VGIY01000030">
    <property type="protein sequence ID" value="MBM3316659.1"/>
    <property type="molecule type" value="Genomic_DNA"/>
</dbReference>
<evidence type="ECO:0000259" key="2">
    <source>
        <dbReference type="PROSITE" id="PS50206"/>
    </source>
</evidence>
<accession>A0A937X9R8</accession>
<organism evidence="3 4">
    <name type="scientific">Eiseniibacteriota bacterium</name>
    <dbReference type="NCBI Taxonomy" id="2212470"/>
    <lineage>
        <taxon>Bacteria</taxon>
        <taxon>Candidatus Eiseniibacteriota</taxon>
    </lineage>
</organism>